<protein>
    <submittedName>
        <fullName evidence="2">SGNH/GDSL hydrolase family protein</fullName>
        <ecNumber evidence="2">3.1.-.-</ecNumber>
    </submittedName>
</protein>
<dbReference type="CDD" id="cd01834">
    <property type="entry name" value="SGNH_hydrolase_like_2"/>
    <property type="match status" value="1"/>
</dbReference>
<evidence type="ECO:0000313" key="3">
    <source>
        <dbReference type="Proteomes" id="UP001239462"/>
    </source>
</evidence>
<evidence type="ECO:0000259" key="1">
    <source>
        <dbReference type="Pfam" id="PF13472"/>
    </source>
</evidence>
<dbReference type="PROSITE" id="PS51257">
    <property type="entry name" value="PROKAR_LIPOPROTEIN"/>
    <property type="match status" value="1"/>
</dbReference>
<dbReference type="InterPro" id="IPR013830">
    <property type="entry name" value="SGNH_hydro"/>
</dbReference>
<dbReference type="SUPFAM" id="SSF52266">
    <property type="entry name" value="SGNH hydrolase"/>
    <property type="match status" value="1"/>
</dbReference>
<dbReference type="PANTHER" id="PTHR30383">
    <property type="entry name" value="THIOESTERASE 1/PROTEASE 1/LYSOPHOSPHOLIPASE L1"/>
    <property type="match status" value="1"/>
</dbReference>
<keyword evidence="3" id="KW-1185">Reference proteome</keyword>
<dbReference type="InterPro" id="IPR051532">
    <property type="entry name" value="Ester_Hydrolysis_Enzymes"/>
</dbReference>
<dbReference type="PANTHER" id="PTHR30383:SF5">
    <property type="entry name" value="SGNH HYDROLASE-TYPE ESTERASE DOMAIN-CONTAINING PROTEIN"/>
    <property type="match status" value="1"/>
</dbReference>
<reference evidence="2 3" key="1">
    <citation type="submission" date="2023-06" db="EMBL/GenBank/DDBJ databases">
        <title>Roseiconus lacunae JC819 isolated from Gulf of Mannar region, Tamil Nadu.</title>
        <authorList>
            <person name="Pk S."/>
            <person name="Ch S."/>
            <person name="Ch V.R."/>
        </authorList>
    </citation>
    <scope>NUCLEOTIDE SEQUENCE [LARGE SCALE GENOMIC DNA]</scope>
    <source>
        <strain evidence="2 3">JC819</strain>
    </source>
</reference>
<sequence length="244" mass="26964">MKRRTFIAATASAGAIGCLSNSHLPAAEKMSLSKGDVILFQGDSITDAGRNKKSPVANEGLGNGYPKFIAQSLQKDYADLDLQIHNRGISGNKVPDLDKRWQDDCIAIEPKILSILIGVNDIWHRLNGRYDGTAETYRDGFAALLKRTRKALPKTTFVICEPFVLMSGTVKDNEDRWFPEFATRRDYAKQVATEAGAIWVPFQTMFDKAVADGTAPQDLARDGVHPTQQGHQLMAQTWRDVVGI</sequence>
<dbReference type="Pfam" id="PF13472">
    <property type="entry name" value="Lipase_GDSL_2"/>
    <property type="match status" value="1"/>
</dbReference>
<dbReference type="RefSeq" id="WP_230627413.1">
    <property type="nucleotide sequence ID" value="NZ_CP141221.1"/>
</dbReference>
<dbReference type="EMBL" id="JASZZN010000014">
    <property type="protein sequence ID" value="MDM4017501.1"/>
    <property type="molecule type" value="Genomic_DNA"/>
</dbReference>
<feature type="domain" description="SGNH hydrolase-type esterase" evidence="1">
    <location>
        <begin position="42"/>
        <end position="233"/>
    </location>
</feature>
<comment type="caution">
    <text evidence="2">The sequence shown here is derived from an EMBL/GenBank/DDBJ whole genome shotgun (WGS) entry which is preliminary data.</text>
</comment>
<organism evidence="2 3">
    <name type="scientific">Roseiconus lacunae</name>
    <dbReference type="NCBI Taxonomy" id="2605694"/>
    <lineage>
        <taxon>Bacteria</taxon>
        <taxon>Pseudomonadati</taxon>
        <taxon>Planctomycetota</taxon>
        <taxon>Planctomycetia</taxon>
        <taxon>Pirellulales</taxon>
        <taxon>Pirellulaceae</taxon>
        <taxon>Roseiconus</taxon>
    </lineage>
</organism>
<dbReference type="GO" id="GO:0016787">
    <property type="term" value="F:hydrolase activity"/>
    <property type="evidence" value="ECO:0007669"/>
    <property type="project" value="UniProtKB-KW"/>
</dbReference>
<dbReference type="EC" id="3.1.-.-" evidence="2"/>
<dbReference type="Gene3D" id="3.40.50.1110">
    <property type="entry name" value="SGNH hydrolase"/>
    <property type="match status" value="1"/>
</dbReference>
<keyword evidence="2" id="KW-0378">Hydrolase</keyword>
<dbReference type="Proteomes" id="UP001239462">
    <property type="component" value="Unassembled WGS sequence"/>
</dbReference>
<name>A0ABT7PMJ3_9BACT</name>
<gene>
    <name evidence="2" type="ORF">QTN89_18780</name>
</gene>
<dbReference type="InterPro" id="IPR036514">
    <property type="entry name" value="SGNH_hydro_sf"/>
</dbReference>
<evidence type="ECO:0000313" key="2">
    <source>
        <dbReference type="EMBL" id="MDM4017501.1"/>
    </source>
</evidence>
<proteinExistence type="predicted"/>
<accession>A0ABT7PMJ3</accession>